<reference evidence="1" key="1">
    <citation type="submission" date="2016-12" db="EMBL/GenBank/DDBJ databases">
        <title>The genomes of Aspergillus section Nigri reveals drivers in fungal speciation.</title>
        <authorList>
            <consortium name="DOE Joint Genome Institute"/>
            <person name="Vesth T.C."/>
            <person name="Nybo J."/>
            <person name="Theobald S."/>
            <person name="Brandl J."/>
            <person name="Frisvad J.C."/>
            <person name="Nielsen K.F."/>
            <person name="Lyhne E.K."/>
            <person name="Kogle M.E."/>
            <person name="Kuo A."/>
            <person name="Riley R."/>
            <person name="Clum A."/>
            <person name="Nolan M."/>
            <person name="Lipzen A."/>
            <person name="Salamov A."/>
            <person name="Henrissat B."/>
            <person name="Wiebenga A."/>
            <person name="De vries R.P."/>
            <person name="Grigoriev I.V."/>
            <person name="Mortensen U.H."/>
            <person name="Andersen M.R."/>
            <person name="Baker S.E."/>
        </authorList>
    </citation>
    <scope>NUCLEOTIDE SEQUENCE</scope>
    <source>
        <strain evidence="1">IBT 28561</strain>
    </source>
</reference>
<organism evidence="1 2">
    <name type="scientific">Aspergillus campestris (strain IBT 28561)</name>
    <dbReference type="NCBI Taxonomy" id="1392248"/>
    <lineage>
        <taxon>Eukaryota</taxon>
        <taxon>Fungi</taxon>
        <taxon>Dikarya</taxon>
        <taxon>Ascomycota</taxon>
        <taxon>Pezizomycotina</taxon>
        <taxon>Eurotiomycetes</taxon>
        <taxon>Eurotiomycetidae</taxon>
        <taxon>Eurotiales</taxon>
        <taxon>Aspergillaceae</taxon>
        <taxon>Aspergillus</taxon>
        <taxon>Aspergillus subgen. Circumdati</taxon>
    </lineage>
</organism>
<dbReference type="OrthoDB" id="4436899at2759"/>
<proteinExistence type="predicted"/>
<accession>A0A2I1CV95</accession>
<gene>
    <name evidence="1" type="ORF">P168DRAFT_51307</name>
</gene>
<evidence type="ECO:0000313" key="2">
    <source>
        <dbReference type="Proteomes" id="UP000234254"/>
    </source>
</evidence>
<dbReference type="GeneID" id="36549509"/>
<dbReference type="Proteomes" id="UP000234254">
    <property type="component" value="Unassembled WGS sequence"/>
</dbReference>
<evidence type="ECO:0000313" key="1">
    <source>
        <dbReference type="EMBL" id="PKY01541.1"/>
    </source>
</evidence>
<dbReference type="EMBL" id="MSFM01000011">
    <property type="protein sequence ID" value="PKY01541.1"/>
    <property type="molecule type" value="Genomic_DNA"/>
</dbReference>
<dbReference type="RefSeq" id="XP_024690135.1">
    <property type="nucleotide sequence ID" value="XM_024841980.1"/>
</dbReference>
<dbReference type="AlphaFoldDB" id="A0A2I1CV95"/>
<keyword evidence="2" id="KW-1185">Reference proteome</keyword>
<protein>
    <submittedName>
        <fullName evidence="1">Uncharacterized protein</fullName>
    </submittedName>
</protein>
<sequence length="113" mass="13379">MLFGELAPILWAMRNRANQIKADRNDEEAQEVLFHKSEEELNSMPLEFATERRFPVLILSFVGPQHGRLFYACMDGERLVIRQSKNYSFEKTDTALWDFFARFLMSRPMEEDI</sequence>
<comment type="caution">
    <text evidence="1">The sequence shown here is derived from an EMBL/GenBank/DDBJ whole genome shotgun (WGS) entry which is preliminary data.</text>
</comment>
<name>A0A2I1CV95_ASPC2</name>
<dbReference type="VEuPathDB" id="FungiDB:P168DRAFT_51307"/>